<sequence length="142" mass="16262">MHRSKFLELEPQEQIATFAAGSFWDIQPRFQRLPGVVNTRAGFANVAKPHKPDAEAVQVKYDASQVSYKELLTAFWSMHDPTHAATQSTLHRSSIFTHNMEQHSEAKLDSKMRSMERKIVTDVEPLGSFYPAIESHQRYHGH</sequence>
<evidence type="ECO:0000256" key="1">
    <source>
        <dbReference type="ARBA" id="ARBA00005591"/>
    </source>
</evidence>
<gene>
    <name evidence="7" type="ORF">Ae201684_017765</name>
</gene>
<comment type="similarity">
    <text evidence="1">Belongs to the MsrA Met sulfoxide reductase family.</text>
</comment>
<dbReference type="Pfam" id="PF01625">
    <property type="entry name" value="PMSR"/>
    <property type="match status" value="1"/>
</dbReference>
<dbReference type="InterPro" id="IPR050162">
    <property type="entry name" value="MsrA_MetSO_reductase"/>
</dbReference>
<evidence type="ECO:0000313" key="7">
    <source>
        <dbReference type="EMBL" id="KAF0723282.1"/>
    </source>
</evidence>
<dbReference type="GO" id="GO:0008113">
    <property type="term" value="F:peptide-methionine (S)-S-oxide reductase activity"/>
    <property type="evidence" value="ECO:0007669"/>
    <property type="project" value="UniProtKB-EC"/>
</dbReference>
<evidence type="ECO:0000256" key="5">
    <source>
        <dbReference type="ARBA" id="ARBA00030643"/>
    </source>
</evidence>
<dbReference type="PANTHER" id="PTHR42799:SF3">
    <property type="entry name" value="PEPTIDE METHIONINE SULFOXIDE REDUCTASE A5"/>
    <property type="match status" value="1"/>
</dbReference>
<proteinExistence type="inferred from homology"/>
<accession>A0A6G0WAP6</accession>
<organism evidence="7 8">
    <name type="scientific">Aphanomyces euteiches</name>
    <dbReference type="NCBI Taxonomy" id="100861"/>
    <lineage>
        <taxon>Eukaryota</taxon>
        <taxon>Sar</taxon>
        <taxon>Stramenopiles</taxon>
        <taxon>Oomycota</taxon>
        <taxon>Saprolegniomycetes</taxon>
        <taxon>Saprolegniales</taxon>
        <taxon>Verrucalvaceae</taxon>
        <taxon>Aphanomyces</taxon>
    </lineage>
</organism>
<name>A0A6G0WAP6_9STRA</name>
<evidence type="ECO:0000256" key="2">
    <source>
        <dbReference type="ARBA" id="ARBA00012502"/>
    </source>
</evidence>
<evidence type="ECO:0000313" key="8">
    <source>
        <dbReference type="Proteomes" id="UP000481153"/>
    </source>
</evidence>
<evidence type="ECO:0000256" key="3">
    <source>
        <dbReference type="ARBA" id="ARBA00023002"/>
    </source>
</evidence>
<keyword evidence="3" id="KW-0560">Oxidoreductase</keyword>
<dbReference type="GO" id="GO:0034599">
    <property type="term" value="P:cellular response to oxidative stress"/>
    <property type="evidence" value="ECO:0007669"/>
    <property type="project" value="TreeGrafter"/>
</dbReference>
<dbReference type="VEuPathDB" id="FungiDB:AeMF1_011780"/>
<evidence type="ECO:0000256" key="4">
    <source>
        <dbReference type="ARBA" id="ARBA00030273"/>
    </source>
</evidence>
<dbReference type="InterPro" id="IPR036509">
    <property type="entry name" value="Met_Sox_Rdtase_MsrA_sf"/>
</dbReference>
<dbReference type="GO" id="GO:0005737">
    <property type="term" value="C:cytoplasm"/>
    <property type="evidence" value="ECO:0007669"/>
    <property type="project" value="TreeGrafter"/>
</dbReference>
<dbReference type="AlphaFoldDB" id="A0A6G0WAP6"/>
<dbReference type="PANTHER" id="PTHR42799">
    <property type="entry name" value="MITOCHONDRIAL PEPTIDE METHIONINE SULFOXIDE REDUCTASE"/>
    <property type="match status" value="1"/>
</dbReference>
<dbReference type="EC" id="1.8.4.11" evidence="2"/>
<dbReference type="Proteomes" id="UP000481153">
    <property type="component" value="Unassembled WGS sequence"/>
</dbReference>
<comment type="caution">
    <text evidence="7">The sequence shown here is derived from an EMBL/GenBank/DDBJ whole genome shotgun (WGS) entry which is preliminary data.</text>
</comment>
<dbReference type="EMBL" id="VJMJ01000311">
    <property type="protein sequence ID" value="KAF0723282.1"/>
    <property type="molecule type" value="Genomic_DNA"/>
</dbReference>
<protein>
    <recommendedName>
        <fullName evidence="2">peptide-methionine (S)-S-oxide reductase</fullName>
        <ecNumber evidence="2">1.8.4.11</ecNumber>
    </recommendedName>
    <alternativeName>
        <fullName evidence="5">Peptide-methionine (S)-S-oxide reductase</fullName>
    </alternativeName>
    <alternativeName>
        <fullName evidence="4">Protein-methionine-S-oxide reductase</fullName>
    </alternativeName>
</protein>
<evidence type="ECO:0000259" key="6">
    <source>
        <dbReference type="Pfam" id="PF01625"/>
    </source>
</evidence>
<dbReference type="SUPFAM" id="SSF55068">
    <property type="entry name" value="Peptide methionine sulfoxide reductase"/>
    <property type="match status" value="1"/>
</dbReference>
<feature type="domain" description="Peptide methionine sulphoxide reductase MsrA" evidence="6">
    <location>
        <begin position="16"/>
        <end position="140"/>
    </location>
</feature>
<dbReference type="InterPro" id="IPR002569">
    <property type="entry name" value="Met_Sox_Rdtase_MsrA_dom"/>
</dbReference>
<reference evidence="7 8" key="1">
    <citation type="submission" date="2019-07" db="EMBL/GenBank/DDBJ databases">
        <title>Genomics analysis of Aphanomyces spp. identifies a new class of oomycete effector associated with host adaptation.</title>
        <authorList>
            <person name="Gaulin E."/>
        </authorList>
    </citation>
    <scope>NUCLEOTIDE SEQUENCE [LARGE SCALE GENOMIC DNA]</scope>
    <source>
        <strain evidence="7 8">ATCC 201684</strain>
    </source>
</reference>
<keyword evidence="8" id="KW-1185">Reference proteome</keyword>
<dbReference type="Gene3D" id="3.30.1060.10">
    <property type="entry name" value="Peptide methionine sulphoxide reductase MsrA"/>
    <property type="match status" value="1"/>
</dbReference>